<dbReference type="RefSeq" id="XP_033532939.1">
    <property type="nucleotide sequence ID" value="XM_033683169.1"/>
</dbReference>
<dbReference type="Proteomes" id="UP000504638">
    <property type="component" value="Unplaced"/>
</dbReference>
<evidence type="ECO:0000313" key="2">
    <source>
        <dbReference type="Proteomes" id="UP000504638"/>
    </source>
</evidence>
<keyword evidence="2" id="KW-1185">Reference proteome</keyword>
<accession>A0A6G1FZV5</accession>
<evidence type="ECO:0000313" key="3">
    <source>
        <dbReference type="RefSeq" id="XP_033532939.1"/>
    </source>
</evidence>
<dbReference type="OrthoDB" id="3940819at2759"/>
<reference evidence="3" key="2">
    <citation type="submission" date="2020-04" db="EMBL/GenBank/DDBJ databases">
        <authorList>
            <consortium name="NCBI Genome Project"/>
        </authorList>
    </citation>
    <scope>NUCLEOTIDE SEQUENCE</scope>
    <source>
        <strain evidence="3">CBS 781.70</strain>
    </source>
</reference>
<evidence type="ECO:0000313" key="1">
    <source>
        <dbReference type="EMBL" id="KAF1811308.1"/>
    </source>
</evidence>
<reference evidence="3" key="3">
    <citation type="submission" date="2025-04" db="UniProtKB">
        <authorList>
            <consortium name="RefSeq"/>
        </authorList>
    </citation>
    <scope>IDENTIFICATION</scope>
    <source>
        <strain evidence="3">CBS 781.70</strain>
    </source>
</reference>
<dbReference type="EMBL" id="ML975162">
    <property type="protein sequence ID" value="KAF1811308.1"/>
    <property type="molecule type" value="Genomic_DNA"/>
</dbReference>
<protein>
    <recommendedName>
        <fullName evidence="4">MULE transposase domain-containing protein</fullName>
    </recommendedName>
</protein>
<proteinExistence type="predicted"/>
<dbReference type="AlphaFoldDB" id="A0A6G1FZV5"/>
<gene>
    <name evidence="1 3" type="ORF">P152DRAFT_68557</name>
</gene>
<dbReference type="GeneID" id="54423739"/>
<organism evidence="1">
    <name type="scientific">Eremomyces bilateralis CBS 781.70</name>
    <dbReference type="NCBI Taxonomy" id="1392243"/>
    <lineage>
        <taxon>Eukaryota</taxon>
        <taxon>Fungi</taxon>
        <taxon>Dikarya</taxon>
        <taxon>Ascomycota</taxon>
        <taxon>Pezizomycotina</taxon>
        <taxon>Dothideomycetes</taxon>
        <taxon>Dothideomycetes incertae sedis</taxon>
        <taxon>Eremomycetales</taxon>
        <taxon>Eremomycetaceae</taxon>
        <taxon>Eremomyces</taxon>
    </lineage>
</organism>
<evidence type="ECO:0008006" key="4">
    <source>
        <dbReference type="Google" id="ProtNLM"/>
    </source>
</evidence>
<reference evidence="1 3" key="1">
    <citation type="submission" date="2020-01" db="EMBL/GenBank/DDBJ databases">
        <authorList>
            <consortium name="DOE Joint Genome Institute"/>
            <person name="Haridas S."/>
            <person name="Albert R."/>
            <person name="Binder M."/>
            <person name="Bloem J."/>
            <person name="Labutti K."/>
            <person name="Salamov A."/>
            <person name="Andreopoulos B."/>
            <person name="Baker S.E."/>
            <person name="Barry K."/>
            <person name="Bills G."/>
            <person name="Bluhm B.H."/>
            <person name="Cannon C."/>
            <person name="Castanera R."/>
            <person name="Culley D.E."/>
            <person name="Daum C."/>
            <person name="Ezra D."/>
            <person name="Gonzalez J.B."/>
            <person name="Henrissat B."/>
            <person name="Kuo A."/>
            <person name="Liang C."/>
            <person name="Lipzen A."/>
            <person name="Lutzoni F."/>
            <person name="Magnuson J."/>
            <person name="Mondo S."/>
            <person name="Nolan M."/>
            <person name="Ohm R."/>
            <person name="Pangilinan J."/>
            <person name="Park H.-J."/>
            <person name="Ramirez L."/>
            <person name="Alfaro M."/>
            <person name="Sun H."/>
            <person name="Tritt A."/>
            <person name="Yoshinaga Y."/>
            <person name="Zwiers L.-H."/>
            <person name="Turgeon B.G."/>
            <person name="Goodwin S.B."/>
            <person name="Spatafora J.W."/>
            <person name="Crous P.W."/>
            <person name="Grigoriev I.V."/>
        </authorList>
    </citation>
    <scope>NUCLEOTIDE SEQUENCE</scope>
    <source>
        <strain evidence="1 3">CBS 781.70</strain>
    </source>
</reference>
<sequence>MKLVPGQLYPEIEFLQTVFNSGVQDTTSEVCTILKQQNSRAKTCGVDHTQGQGKLVSLPCQVLFTVFQPLDMDRTPYLVWVSSGTHSHPPPPPTRTPQQYLEQILQVIQRINNPSLTLAGLLKHPQMRAFCTQYQGTSLPDVHRSFTNLDKVSALLQKQRLLSYPLGESVAAVEHEYSKQGGKPDQYIQECFFDGENLLIACFFKEQAEALLNRESFEIDMGFQRVRESSINEIVLAAFVPELEKTFTFARIFVNGKSSLCYQKAFQALFTLISSRLEREVCWQYLHGRGFGTVVVDMELGQLEGFGQYLATLDSESRSWEWQVQNTVIFCQIHFQRSIDRAAGTSNRSTTSIHSRMGELARCRSEEDYYDLCEELMSHPESSAKVREWAKHKKRAVIASGINKYCSLIPPQLRKLPLMRAIYYALLLDQYDLKRRDNRQEYGMPHTYRNMSLSQRYQEVIRRDLDQYFRISATTTLGRRP</sequence>
<name>A0A6G1FZV5_9PEZI</name>